<reference evidence="7" key="2">
    <citation type="journal article" date="1997" name="J. Bacteriol.">
        <title>Identification and characterization of genes encoding carbazole 1,9a-dioxygenase in Pseudomonas sp. strain CA10.</title>
        <authorList>
            <person name="Sato S.I."/>
            <person name="Nam J.W."/>
            <person name="Kasuga K."/>
            <person name="Nojiri H."/>
            <person name="Yamane H."/>
            <person name="Omori T."/>
        </authorList>
    </citation>
    <scope>NUCLEOTIDE SEQUENCE</scope>
    <source>
        <strain evidence="7">CA10</strain>
    </source>
</reference>
<keyword evidence="2" id="KW-1003">Cell membrane</keyword>
<gene>
    <name evidence="7" type="primary">ORF31</name>
</gene>
<dbReference type="CDD" id="cd06582">
    <property type="entry name" value="TM_PBP1_LivH_like"/>
    <property type="match status" value="1"/>
</dbReference>
<feature type="transmembrane region" description="Helical" evidence="6">
    <location>
        <begin position="340"/>
        <end position="361"/>
    </location>
</feature>
<dbReference type="InterPro" id="IPR043428">
    <property type="entry name" value="LivM-like"/>
</dbReference>
<feature type="transmembrane region" description="Helical" evidence="6">
    <location>
        <begin position="448"/>
        <end position="467"/>
    </location>
</feature>
<keyword evidence="4 6" id="KW-1133">Transmembrane helix</keyword>
<evidence type="ECO:0000256" key="1">
    <source>
        <dbReference type="ARBA" id="ARBA00004429"/>
    </source>
</evidence>
<protein>
    <submittedName>
        <fullName evidence="7">Putative ABC transporter subunit</fullName>
    </submittedName>
</protein>
<dbReference type="PANTHER" id="PTHR30482">
    <property type="entry name" value="HIGH-AFFINITY BRANCHED-CHAIN AMINO ACID TRANSPORT SYSTEM PERMEASE"/>
    <property type="match status" value="1"/>
</dbReference>
<dbReference type="GO" id="GO:0015658">
    <property type="term" value="F:branched-chain amino acid transmembrane transporter activity"/>
    <property type="evidence" value="ECO:0007669"/>
    <property type="project" value="InterPro"/>
</dbReference>
<reference evidence="7" key="4">
    <citation type="journal article" date="2004" name="J. Bacteriol.">
        <title>Transcriptional regulation of the ant operon, encoding two-component anthranilate 1,2-dioxygenase, on the carbazole-degradative plasmid pCAR1 of Pseudomonas resinovorans strain CA10.</title>
        <authorList>
            <person name="Urata M."/>
            <person name="Miyakoshi M."/>
            <person name="Kai S."/>
            <person name="Maeda K."/>
            <person name="Habe H."/>
            <person name="Omori T."/>
            <person name="Yamane H."/>
            <person name="Nojiri H."/>
        </authorList>
    </citation>
    <scope>NUCLEOTIDE SEQUENCE</scope>
    <source>
        <strain evidence="7">CA10</strain>
    </source>
</reference>
<dbReference type="InterPro" id="IPR001851">
    <property type="entry name" value="ABC_transp_permease"/>
</dbReference>
<dbReference type="AlphaFoldDB" id="Q9AQP5"/>
<evidence type="ECO:0000256" key="5">
    <source>
        <dbReference type="ARBA" id="ARBA00023136"/>
    </source>
</evidence>
<accession>Q9AQP5</accession>
<feature type="transmembrane region" description="Helical" evidence="6">
    <location>
        <begin position="283"/>
        <end position="303"/>
    </location>
</feature>
<dbReference type="Pfam" id="PF02653">
    <property type="entry name" value="BPD_transp_2"/>
    <property type="match status" value="2"/>
</dbReference>
<reference evidence="7" key="1">
    <citation type="journal article" date="1997" name="J. Bacteriol.">
        <title>Cloning of genes involved in carbazole degradation of Pseudomonas sp. strain CA10: nucleotide sequences of genes and characterization of meta-cleavage enzymes and hydrolase.</title>
        <authorList>
            <person name="Sato S.I."/>
            <person name="Ouchiyama N."/>
            <person name="Kimura T."/>
            <person name="Nojiri H."/>
            <person name="Yamane H."/>
            <person name="Omori T."/>
        </authorList>
    </citation>
    <scope>NUCLEOTIDE SEQUENCE</scope>
    <source>
        <strain evidence="7">CA10</strain>
    </source>
</reference>
<comment type="subcellular location">
    <subcellularLocation>
        <location evidence="1">Cell inner membrane</location>
        <topology evidence="1">Multi-pass membrane protein</topology>
    </subcellularLocation>
</comment>
<evidence type="ECO:0000256" key="3">
    <source>
        <dbReference type="ARBA" id="ARBA00022692"/>
    </source>
</evidence>
<feature type="transmembrane region" description="Helical" evidence="6">
    <location>
        <begin position="534"/>
        <end position="559"/>
    </location>
</feature>
<dbReference type="EMBL" id="AB047548">
    <property type="protein sequence ID" value="BAB32742.1"/>
    <property type="molecule type" value="Genomic_DNA"/>
</dbReference>
<dbReference type="CDD" id="cd06581">
    <property type="entry name" value="TM_PBP1_LivM_like"/>
    <property type="match status" value="1"/>
</dbReference>
<evidence type="ECO:0000256" key="2">
    <source>
        <dbReference type="ARBA" id="ARBA00022475"/>
    </source>
</evidence>
<feature type="transmembrane region" description="Helical" evidence="6">
    <location>
        <begin position="493"/>
        <end position="514"/>
    </location>
</feature>
<evidence type="ECO:0000256" key="4">
    <source>
        <dbReference type="ARBA" id="ARBA00022989"/>
    </source>
</evidence>
<feature type="transmembrane region" description="Helical" evidence="6">
    <location>
        <begin position="193"/>
        <end position="220"/>
    </location>
</feature>
<keyword evidence="5 6" id="KW-0472">Membrane</keyword>
<feature type="transmembrane region" description="Helical" evidence="6">
    <location>
        <begin position="315"/>
        <end position="333"/>
    </location>
</feature>
<dbReference type="GO" id="GO:0005886">
    <property type="term" value="C:plasma membrane"/>
    <property type="evidence" value="ECO:0007669"/>
    <property type="project" value="UniProtKB-SubCell"/>
</dbReference>
<name>Q9AQP5_METRE</name>
<feature type="transmembrane region" description="Helical" evidence="6">
    <location>
        <begin position="158"/>
        <end position="181"/>
    </location>
</feature>
<feature type="transmembrane region" description="Helical" evidence="6">
    <location>
        <begin position="240"/>
        <end position="263"/>
    </location>
</feature>
<reference evidence="7" key="3">
    <citation type="journal article" date="2001" name="J. Bacteriol.">
        <title>Genetic characterization and evolutionary implications of a car gene cluster in the carbazole degrader Pseudomonas sp. strain CA10.</title>
        <authorList>
            <person name="Nojiri H."/>
            <person name="Sekiguchi H."/>
            <person name="Maeda K."/>
            <person name="Urata M."/>
            <person name="Nakai S."/>
            <person name="Yoshida T."/>
            <person name="Habe H."/>
            <person name="Omori T."/>
        </authorList>
    </citation>
    <scope>NUCLEOTIDE SEQUENCE</scope>
    <source>
        <strain evidence="7">CA10</strain>
    </source>
</reference>
<evidence type="ECO:0000313" key="7">
    <source>
        <dbReference type="EMBL" id="BAB32742.1"/>
    </source>
</evidence>
<organism evidence="7">
    <name type="scientific">Metapseudomonas resinovorans</name>
    <name type="common">Pseudomonas resinovorans</name>
    <dbReference type="NCBI Taxonomy" id="53412"/>
    <lineage>
        <taxon>Bacteria</taxon>
        <taxon>Pseudomonadati</taxon>
        <taxon>Pseudomonadota</taxon>
        <taxon>Gammaproteobacteria</taxon>
        <taxon>Pseudomonadales</taxon>
        <taxon>Pseudomonadaceae</taxon>
        <taxon>Metapseudomonas</taxon>
    </lineage>
</organism>
<dbReference type="PANTHER" id="PTHR30482:SF17">
    <property type="entry name" value="ABC TRANSPORTER ATP-BINDING PROTEIN"/>
    <property type="match status" value="1"/>
</dbReference>
<feature type="transmembrane region" description="Helical" evidence="6">
    <location>
        <begin position="402"/>
        <end position="423"/>
    </location>
</feature>
<evidence type="ECO:0000256" key="6">
    <source>
        <dbReference type="SAM" id="Phobius"/>
    </source>
</evidence>
<proteinExistence type="predicted"/>
<sequence length="571" mass="60654">MGVINLAHGAFYMVGAFCRPTPRPERLVLARRVGSGSSARPYTRCLSKPASCAASTTAITSTRYWPTLAVVFFTNELITVLFGRSPPAMPTPEWYSSFVEVLPGLMYPVSRLLFIAAGAVVAIAMWLLINHTRLGMLIRAGADDHEMVGALGVNIARLYTLVFVFGSVLCGLAGFMAAPLLSVEIGMGEKVLITTFVVIVVGGVGSVRGALAGALLIGMVDGLGRAYIPQLLDQLLPAEVSGTLSGGLISASAYIVMAVVLLVRPRGLLPARALRRTPCSRRVLIDLLCLATFALLPLLASLLHEPFLVSLFTRLAIYGMAAASLDLLIGYGAMISFGHAAFFGLGGYVVGVIGFHTSQALPLWGWDGSNSALLVWPLSLLVCALFAVVVGYLSLRTSGVQFIMITLAFGQMLYFVLSSLSLYGGDDGILLSERNTLPGIDLDNPVQFYYLCLGLLVAWLLFCRRLVNSRFGYVLRGLKQSERRSISLGLHPLRYRLGAFVIAGVGGGLAGILWANYAMFVSPDMGAWHKSGELMAMVILGGVGTLLGPVLGAAVYLGLEQCSACGPSTGC</sequence>
<feature type="transmembrane region" description="Helical" evidence="6">
    <location>
        <begin position="112"/>
        <end position="129"/>
    </location>
</feature>
<feature type="transmembrane region" description="Helical" evidence="6">
    <location>
        <begin position="373"/>
        <end position="395"/>
    </location>
</feature>
<keyword evidence="3 6" id="KW-0812">Transmembrane</keyword>